<feature type="region of interest" description="Disordered" evidence="2">
    <location>
        <begin position="1"/>
        <end position="26"/>
    </location>
</feature>
<dbReference type="PANTHER" id="PTHR38378:SF3">
    <property type="entry name" value="MYOSIN HEAVY CHAIN-LIKE PROTEIN"/>
    <property type="match status" value="1"/>
</dbReference>
<dbReference type="EMBL" id="JBBNAF010000012">
    <property type="protein sequence ID" value="KAK9093308.1"/>
    <property type="molecule type" value="Genomic_DNA"/>
</dbReference>
<feature type="coiled-coil region" evidence="1">
    <location>
        <begin position="148"/>
        <end position="175"/>
    </location>
</feature>
<dbReference type="PANTHER" id="PTHR38378">
    <property type="entry name" value="MYOSIN HEAVY CHAIN-LIKE PROTEIN"/>
    <property type="match status" value="1"/>
</dbReference>
<dbReference type="AlphaFoldDB" id="A0AAP0EP99"/>
<keyword evidence="4" id="KW-1185">Reference proteome</keyword>
<name>A0AAP0EP99_9MAGN</name>
<evidence type="ECO:0000313" key="4">
    <source>
        <dbReference type="Proteomes" id="UP001420932"/>
    </source>
</evidence>
<dbReference type="Proteomes" id="UP001420932">
    <property type="component" value="Unassembled WGS sequence"/>
</dbReference>
<proteinExistence type="predicted"/>
<feature type="coiled-coil region" evidence="1">
    <location>
        <begin position="200"/>
        <end position="234"/>
    </location>
</feature>
<gene>
    <name evidence="3" type="ORF">Syun_028219</name>
</gene>
<evidence type="ECO:0000256" key="2">
    <source>
        <dbReference type="SAM" id="MobiDB-lite"/>
    </source>
</evidence>
<evidence type="ECO:0000313" key="3">
    <source>
        <dbReference type="EMBL" id="KAK9093308.1"/>
    </source>
</evidence>
<comment type="caution">
    <text evidence="3">The sequence shown here is derived from an EMBL/GenBank/DDBJ whole genome shotgun (WGS) entry which is preliminary data.</text>
</comment>
<protein>
    <submittedName>
        <fullName evidence="3">Uncharacterized protein</fullName>
    </submittedName>
</protein>
<keyword evidence="1" id="KW-0175">Coiled coil</keyword>
<accession>A0AAP0EP99</accession>
<organism evidence="3 4">
    <name type="scientific">Stephania yunnanensis</name>
    <dbReference type="NCBI Taxonomy" id="152371"/>
    <lineage>
        <taxon>Eukaryota</taxon>
        <taxon>Viridiplantae</taxon>
        <taxon>Streptophyta</taxon>
        <taxon>Embryophyta</taxon>
        <taxon>Tracheophyta</taxon>
        <taxon>Spermatophyta</taxon>
        <taxon>Magnoliopsida</taxon>
        <taxon>Ranunculales</taxon>
        <taxon>Menispermaceae</taxon>
        <taxon>Menispermoideae</taxon>
        <taxon>Cissampelideae</taxon>
        <taxon>Stephania</taxon>
    </lineage>
</organism>
<evidence type="ECO:0000256" key="1">
    <source>
        <dbReference type="SAM" id="Coils"/>
    </source>
</evidence>
<sequence>MNMPRKTSSPELCPSSSFVQRSNDSSLEGMSANVKLLLKLIQEHNETGQKDNEGRQKQRAAEMLIIVEDVKTRIQKSQLIVKKKPELRRCSTELRPLNGPREAKPQEPITDEKEILRHELNNCMAVRKSLEKMISSVGKEKEIMAAELARKVHESNAMEEHLNDLKAQNEMLLTKVQTCAAEHKERNVDTQGNVLLQERNKELSEKLLKSLDRYKSLKKRLKDSQEEKARIQFDTQEIAEDVTKGLNRIHDVQQHFTERNDRAEEIKVELSALADMFHCFQIKLSKLISKRSETAQIKSDVVESLKPLSEERR</sequence>
<reference evidence="3 4" key="1">
    <citation type="submission" date="2024-01" db="EMBL/GenBank/DDBJ databases">
        <title>Genome assemblies of Stephania.</title>
        <authorList>
            <person name="Yang L."/>
        </authorList>
    </citation>
    <scope>NUCLEOTIDE SEQUENCE [LARGE SCALE GENOMIC DNA]</scope>
    <source>
        <strain evidence="3">YNDBR</strain>
        <tissue evidence="3">Leaf</tissue>
    </source>
</reference>